<dbReference type="InterPro" id="IPR001626">
    <property type="entry name" value="ABC_TroCD"/>
</dbReference>
<feature type="transmembrane region" description="Helical" evidence="6">
    <location>
        <begin position="163"/>
        <end position="194"/>
    </location>
</feature>
<dbReference type="EMBL" id="JAACVF010000147">
    <property type="protein sequence ID" value="NCN65485.1"/>
    <property type="molecule type" value="Genomic_DNA"/>
</dbReference>
<dbReference type="GO" id="GO:0055085">
    <property type="term" value="P:transmembrane transport"/>
    <property type="evidence" value="ECO:0007669"/>
    <property type="project" value="InterPro"/>
</dbReference>
<dbReference type="PROSITE" id="PS51257">
    <property type="entry name" value="PROKAR_LIPOPROTEIN"/>
    <property type="match status" value="1"/>
</dbReference>
<comment type="caution">
    <text evidence="8">The sequence shown here is derived from an EMBL/GenBank/DDBJ whole genome shotgun (WGS) entry which is preliminary data.</text>
</comment>
<proteinExistence type="inferred from homology"/>
<comment type="subcellular location">
    <subcellularLocation>
        <location evidence="1">Membrane</location>
        <topology evidence="1">Multi-pass membrane protein</topology>
    </subcellularLocation>
</comment>
<keyword evidence="4 6" id="KW-1133">Transmembrane helix</keyword>
<sequence>MRNAIIAIILAGIACGIVGTYVVARKLVFISEGISHAAFGGIGIGYFLKINPVIAAIPFAIIAALAIGIISKKGNVNEDTAIGITLAFGMAVGIIFIYLTPGYAADLFTYLFGSVITVSMSDIIIMVILDAIIVSIFFIFRREILAISFDEEFSKIVGIPTKFLYLLTLCLIALSVVVLIRVVGIILIIALLTIPPVIAKNWTENFYKMSVLSVITGIVISIFGLLIAIIYNLPPGATIIVVLGAVFILFSLAGKIIKLKNIYGHFDIF</sequence>
<keyword evidence="5 6" id="KW-0472">Membrane</keyword>
<evidence type="ECO:0000256" key="4">
    <source>
        <dbReference type="ARBA" id="ARBA00022989"/>
    </source>
</evidence>
<evidence type="ECO:0000313" key="9">
    <source>
        <dbReference type="Proteomes" id="UP000738826"/>
    </source>
</evidence>
<evidence type="ECO:0000256" key="3">
    <source>
        <dbReference type="ARBA" id="ARBA00022692"/>
    </source>
</evidence>
<gene>
    <name evidence="8" type="ORF">GW779_05605</name>
    <name evidence="7" type="ORF">GW910_05440</name>
</gene>
<feature type="transmembrane region" description="Helical" evidence="6">
    <location>
        <begin position="206"/>
        <end position="231"/>
    </location>
</feature>
<dbReference type="EMBL" id="JAACQH010000117">
    <property type="protein sequence ID" value="NCS91858.1"/>
    <property type="molecule type" value="Genomic_DNA"/>
</dbReference>
<keyword evidence="3 6" id="KW-0812">Transmembrane</keyword>
<dbReference type="Proteomes" id="UP000738826">
    <property type="component" value="Unassembled WGS sequence"/>
</dbReference>
<reference evidence="8" key="1">
    <citation type="submission" date="2019-11" db="EMBL/GenBank/DDBJ databases">
        <title>Lipid analysis of CO2-rich subsurface aquifers suggests an autotrophy-based deep biosphere with lysolipids enriched in CPR bacteria.</title>
        <authorList>
            <person name="Probst A.J."/>
            <person name="Elling F.J."/>
            <person name="Castelle C.J."/>
            <person name="Zhu Q."/>
            <person name="Elvert M."/>
            <person name="Birarda G."/>
            <person name="Holman H.-Y."/>
            <person name="Lane K.R."/>
            <person name="Ladd B."/>
            <person name="Ryan M.C."/>
            <person name="Woyke T."/>
            <person name="Hinrichs K.-U."/>
            <person name="Banfield J.F."/>
        </authorList>
    </citation>
    <scope>NUCLEOTIDE SEQUENCE</scope>
    <source>
        <strain evidence="7">CG_2015-01_33_1645</strain>
        <strain evidence="8">CG_2015-04_33_537</strain>
    </source>
</reference>
<evidence type="ECO:0000256" key="2">
    <source>
        <dbReference type="ARBA" id="ARBA00008034"/>
    </source>
</evidence>
<dbReference type="GO" id="GO:0043190">
    <property type="term" value="C:ATP-binding cassette (ABC) transporter complex"/>
    <property type="evidence" value="ECO:0007669"/>
    <property type="project" value="InterPro"/>
</dbReference>
<dbReference type="GO" id="GO:0010043">
    <property type="term" value="P:response to zinc ion"/>
    <property type="evidence" value="ECO:0007669"/>
    <property type="project" value="TreeGrafter"/>
</dbReference>
<evidence type="ECO:0000256" key="6">
    <source>
        <dbReference type="SAM" id="Phobius"/>
    </source>
</evidence>
<dbReference type="Pfam" id="PF00950">
    <property type="entry name" value="ABC-3"/>
    <property type="match status" value="1"/>
</dbReference>
<evidence type="ECO:0000313" key="8">
    <source>
        <dbReference type="EMBL" id="NCS91858.1"/>
    </source>
</evidence>
<organism evidence="8 9">
    <name type="scientific">Candidatus Altarchaeum hamiconexum</name>
    <dbReference type="NCBI Taxonomy" id="1803513"/>
    <lineage>
        <taxon>Archaea</taxon>
        <taxon>Candidatus Altarchaeota</taxon>
        <taxon>Candidatus Altiarchaeia</taxon>
        <taxon>Candidatus Altarchaeales</taxon>
        <taxon>Candidatus Altarchaeaceae</taxon>
        <taxon>Candidatus Altarchaeum</taxon>
    </lineage>
</organism>
<feature type="transmembrane region" description="Helical" evidence="6">
    <location>
        <begin position="237"/>
        <end position="257"/>
    </location>
</feature>
<accession>A0A8J7Z2M8</accession>
<evidence type="ECO:0000313" key="7">
    <source>
        <dbReference type="EMBL" id="NCN65485.1"/>
    </source>
</evidence>
<feature type="transmembrane region" description="Helical" evidence="6">
    <location>
        <begin position="5"/>
        <end position="23"/>
    </location>
</feature>
<protein>
    <submittedName>
        <fullName evidence="8">Metal ABC transporter permease</fullName>
    </submittedName>
</protein>
<comment type="similarity">
    <text evidence="2">Belongs to the ABC-3 integral membrane protein family.</text>
</comment>
<name>A0A8J7Z2M8_9ARCH</name>
<dbReference type="InterPro" id="IPR037294">
    <property type="entry name" value="ABC_BtuC-like"/>
</dbReference>
<evidence type="ECO:0000256" key="1">
    <source>
        <dbReference type="ARBA" id="ARBA00004141"/>
    </source>
</evidence>
<dbReference type="AlphaFoldDB" id="A0A8J7Z2M8"/>
<dbReference type="PANTHER" id="PTHR30477:SF18">
    <property type="entry name" value="METAL TRANSPORT SYSTEM MEMBRANE PROTEIN CT_417-RELATED"/>
    <property type="match status" value="1"/>
</dbReference>
<dbReference type="CDD" id="cd06550">
    <property type="entry name" value="TM_ABC_iron-siderophores_like"/>
    <property type="match status" value="1"/>
</dbReference>
<feature type="transmembrane region" description="Helical" evidence="6">
    <location>
        <begin position="53"/>
        <end position="70"/>
    </location>
</feature>
<evidence type="ECO:0000256" key="5">
    <source>
        <dbReference type="ARBA" id="ARBA00023136"/>
    </source>
</evidence>
<dbReference type="SUPFAM" id="SSF81345">
    <property type="entry name" value="ABC transporter involved in vitamin B12 uptake, BtuC"/>
    <property type="match status" value="1"/>
</dbReference>
<feature type="transmembrane region" description="Helical" evidence="6">
    <location>
        <begin position="82"/>
        <end position="100"/>
    </location>
</feature>
<dbReference type="Gene3D" id="1.10.3470.10">
    <property type="entry name" value="ABC transporter involved in vitamin B12 uptake, BtuC"/>
    <property type="match status" value="1"/>
</dbReference>
<dbReference type="PANTHER" id="PTHR30477">
    <property type="entry name" value="ABC-TRANSPORTER METAL-BINDING PROTEIN"/>
    <property type="match status" value="1"/>
</dbReference>
<dbReference type="Proteomes" id="UP000768163">
    <property type="component" value="Unassembled WGS sequence"/>
</dbReference>
<feature type="transmembrane region" description="Helical" evidence="6">
    <location>
        <begin position="107"/>
        <end position="140"/>
    </location>
</feature>